<gene>
    <name evidence="1" type="ORF">CLG_B0984</name>
</gene>
<proteinExistence type="predicted"/>
<sequence>MNIIQYFMENSIKNLFKLLGNELKTKGNFSEFVLELKK</sequence>
<reference evidence="1 2" key="1">
    <citation type="submission" date="2009-10" db="EMBL/GenBank/DDBJ databases">
        <authorList>
            <person name="Shrivastava S."/>
            <person name="Brinkac L.B."/>
            <person name="Brown J.L."/>
            <person name="Bruce D.B."/>
            <person name="Detter C."/>
            <person name="Green L.D."/>
            <person name="Munk C.A."/>
            <person name="Rogers Y.C."/>
            <person name="Tapia R."/>
            <person name="Saunders E.S."/>
            <person name="Sims D.R."/>
            <person name="Smith L.A."/>
            <person name="Smith T.J."/>
            <person name="Sutton G."/>
            <person name="Brettin T."/>
        </authorList>
    </citation>
    <scope>NUCLEOTIDE SEQUENCE [LARGE SCALE GENOMIC DNA]</scope>
    <source>
        <strain evidence="2">D str. 1873</strain>
    </source>
</reference>
<comment type="caution">
    <text evidence="1">The sequence shown here is derived from an EMBL/GenBank/DDBJ whole genome shotgun (WGS) entry which is preliminary data.</text>
</comment>
<dbReference type="EMBL" id="ACSJ01000007">
    <property type="protein sequence ID" value="EES90727.1"/>
    <property type="molecule type" value="Genomic_DNA"/>
</dbReference>
<name>A0A9P2LKS1_CLOBO</name>
<accession>A0A9P2LKS1</accession>
<evidence type="ECO:0000313" key="2">
    <source>
        <dbReference type="Proteomes" id="UP000006160"/>
    </source>
</evidence>
<evidence type="ECO:0000313" key="1">
    <source>
        <dbReference type="EMBL" id="EES90727.1"/>
    </source>
</evidence>
<protein>
    <submittedName>
        <fullName evidence="1">Uncharacterized protein</fullName>
    </submittedName>
</protein>
<dbReference type="AlphaFoldDB" id="A0A9P2LKS1"/>
<organism evidence="1 2">
    <name type="scientific">Clostridium botulinum D str. 1873</name>
    <dbReference type="NCBI Taxonomy" id="592027"/>
    <lineage>
        <taxon>Bacteria</taxon>
        <taxon>Bacillati</taxon>
        <taxon>Bacillota</taxon>
        <taxon>Clostridia</taxon>
        <taxon>Eubacteriales</taxon>
        <taxon>Clostridiaceae</taxon>
        <taxon>Clostridium</taxon>
    </lineage>
</organism>
<dbReference type="Proteomes" id="UP000006160">
    <property type="component" value="Unassembled WGS sequence"/>
</dbReference>